<accession>A0ACC2LSH5</accession>
<organism evidence="1 2">
    <name type="scientific">Persea americana</name>
    <name type="common">Avocado</name>
    <dbReference type="NCBI Taxonomy" id="3435"/>
    <lineage>
        <taxon>Eukaryota</taxon>
        <taxon>Viridiplantae</taxon>
        <taxon>Streptophyta</taxon>
        <taxon>Embryophyta</taxon>
        <taxon>Tracheophyta</taxon>
        <taxon>Spermatophyta</taxon>
        <taxon>Magnoliopsida</taxon>
        <taxon>Magnoliidae</taxon>
        <taxon>Laurales</taxon>
        <taxon>Lauraceae</taxon>
        <taxon>Persea</taxon>
    </lineage>
</organism>
<name>A0ACC2LSH5_PERAE</name>
<sequence>MLINTTTLFFHESSLQSKGAKRSDQPSNGCNLDIRSRQNDIQKTEENEDDENIKCYEAKPFLEFIEDVSHHATKNLTIDDGECGSVSNGTHEKAVRSDLQTSVSSEAVKPCGRINSCMVVSRDTLYIYGGMMEVRDREITLDDLYMLNLSKLDEFSAHSGELHCV</sequence>
<protein>
    <submittedName>
        <fullName evidence="1">Uncharacterized protein</fullName>
    </submittedName>
</protein>
<keyword evidence="2" id="KW-1185">Reference proteome</keyword>
<evidence type="ECO:0000313" key="1">
    <source>
        <dbReference type="EMBL" id="KAJ8636293.1"/>
    </source>
</evidence>
<dbReference type="EMBL" id="CM056811">
    <property type="protein sequence ID" value="KAJ8636293.1"/>
    <property type="molecule type" value="Genomic_DNA"/>
</dbReference>
<dbReference type="Proteomes" id="UP001234297">
    <property type="component" value="Chromosome 3"/>
</dbReference>
<evidence type="ECO:0000313" key="2">
    <source>
        <dbReference type="Proteomes" id="UP001234297"/>
    </source>
</evidence>
<gene>
    <name evidence="1" type="ORF">MRB53_010560</name>
</gene>
<proteinExistence type="predicted"/>
<comment type="caution">
    <text evidence="1">The sequence shown here is derived from an EMBL/GenBank/DDBJ whole genome shotgun (WGS) entry which is preliminary data.</text>
</comment>
<reference evidence="1 2" key="1">
    <citation type="journal article" date="2022" name="Hortic Res">
        <title>A haplotype resolved chromosomal level avocado genome allows analysis of novel avocado genes.</title>
        <authorList>
            <person name="Nath O."/>
            <person name="Fletcher S.J."/>
            <person name="Hayward A."/>
            <person name="Shaw L.M."/>
            <person name="Masouleh A.K."/>
            <person name="Furtado A."/>
            <person name="Henry R.J."/>
            <person name="Mitter N."/>
        </authorList>
    </citation>
    <scope>NUCLEOTIDE SEQUENCE [LARGE SCALE GENOMIC DNA]</scope>
    <source>
        <strain evidence="2">cv. Hass</strain>
    </source>
</reference>